<reference evidence="1" key="1">
    <citation type="submission" date="2019-08" db="EMBL/GenBank/DDBJ databases">
        <authorList>
            <person name="Kucharzyk K."/>
            <person name="Murdoch R.W."/>
            <person name="Higgins S."/>
            <person name="Loffler F."/>
        </authorList>
    </citation>
    <scope>NUCLEOTIDE SEQUENCE</scope>
</reference>
<comment type="caution">
    <text evidence="1">The sequence shown here is derived from an EMBL/GenBank/DDBJ whole genome shotgun (WGS) entry which is preliminary data.</text>
</comment>
<name>A0A645H217_9ZZZZ</name>
<dbReference type="AlphaFoldDB" id="A0A645H217"/>
<proteinExistence type="predicted"/>
<accession>A0A645H217</accession>
<dbReference type="EMBL" id="VSSQ01085405">
    <property type="protein sequence ID" value="MPN33077.1"/>
    <property type="molecule type" value="Genomic_DNA"/>
</dbReference>
<dbReference type="InterPro" id="IPR042279">
    <property type="entry name" value="Pep_M60_3"/>
</dbReference>
<protein>
    <submittedName>
        <fullName evidence="1">Uncharacterized protein</fullName>
    </submittedName>
</protein>
<organism evidence="1">
    <name type="scientific">bioreactor metagenome</name>
    <dbReference type="NCBI Taxonomy" id="1076179"/>
    <lineage>
        <taxon>unclassified sequences</taxon>
        <taxon>metagenomes</taxon>
        <taxon>ecological metagenomes</taxon>
    </lineage>
</organism>
<gene>
    <name evidence="1" type="ORF">SDC9_180560</name>
</gene>
<sequence length="72" mass="8397">MFDFIKISCDVTKTDLTDFFDQWGFFVVGKMSINDYDHYEFNVTQQMVDNTKSYIASKGYSKPSTDITKTIE</sequence>
<evidence type="ECO:0000313" key="1">
    <source>
        <dbReference type="EMBL" id="MPN33077.1"/>
    </source>
</evidence>
<dbReference type="Gene3D" id="1.10.390.30">
    <property type="entry name" value="Peptidase M60, enhancin-like domain 3"/>
    <property type="match status" value="1"/>
</dbReference>